<protein>
    <submittedName>
        <fullName evidence="1">Uncharacterized protein</fullName>
    </submittedName>
</protein>
<dbReference type="AlphaFoldDB" id="A0A7D5LA27"/>
<organism evidence="1 2">
    <name type="scientific">Halorarum salinum</name>
    <dbReference type="NCBI Taxonomy" id="2743089"/>
    <lineage>
        <taxon>Archaea</taxon>
        <taxon>Methanobacteriati</taxon>
        <taxon>Methanobacteriota</taxon>
        <taxon>Stenosarchaea group</taxon>
        <taxon>Halobacteria</taxon>
        <taxon>Halobacteriales</taxon>
        <taxon>Haloferacaceae</taxon>
        <taxon>Halorarum</taxon>
    </lineage>
</organism>
<dbReference type="KEGG" id="halu:HUG12_09205"/>
<accession>A0A7D5LA27</accession>
<dbReference type="GeneID" id="56037634"/>
<dbReference type="Proteomes" id="UP000509626">
    <property type="component" value="Chromosome"/>
</dbReference>
<dbReference type="OrthoDB" id="144892at2157"/>
<dbReference type="EMBL" id="CP058579">
    <property type="protein sequence ID" value="QLG61886.1"/>
    <property type="molecule type" value="Genomic_DNA"/>
</dbReference>
<reference evidence="1 2" key="1">
    <citation type="submission" date="2020-06" db="EMBL/GenBank/DDBJ databases">
        <title>NJ-3-1, isolated from saline soil.</title>
        <authorList>
            <person name="Cui H.L."/>
            <person name="Shi X."/>
        </authorList>
    </citation>
    <scope>NUCLEOTIDE SEQUENCE [LARGE SCALE GENOMIC DNA]</scope>
    <source>
        <strain evidence="1 2">NJ-3-1</strain>
    </source>
</reference>
<sequence length="47" mass="5233">MRSAVKKFYKFANGGHDHPDKVDLFTVKNGRRKASSVTLEGLSPPMN</sequence>
<keyword evidence="2" id="KW-1185">Reference proteome</keyword>
<evidence type="ECO:0000313" key="2">
    <source>
        <dbReference type="Proteomes" id="UP000509626"/>
    </source>
</evidence>
<name>A0A7D5LA27_9EURY</name>
<gene>
    <name evidence="1" type="ORF">HUG12_09205</name>
</gene>
<dbReference type="RefSeq" id="WP_179268471.1">
    <property type="nucleotide sequence ID" value="NZ_CP058579.1"/>
</dbReference>
<evidence type="ECO:0000313" key="1">
    <source>
        <dbReference type="EMBL" id="QLG61886.1"/>
    </source>
</evidence>
<proteinExistence type="predicted"/>